<dbReference type="PANTHER" id="PTHR44757:SF2">
    <property type="entry name" value="BIOFILM ARCHITECTURE MAINTENANCE PROTEIN MBAA"/>
    <property type="match status" value="1"/>
</dbReference>
<dbReference type="SMART" id="SM00091">
    <property type="entry name" value="PAS"/>
    <property type="match status" value="2"/>
</dbReference>
<comment type="caution">
    <text evidence="6">The sequence shown here is derived from an EMBL/GenBank/DDBJ whole genome shotgun (WGS) entry which is preliminary data.</text>
</comment>
<dbReference type="Gene3D" id="3.30.70.270">
    <property type="match status" value="1"/>
</dbReference>
<dbReference type="SMART" id="SM00086">
    <property type="entry name" value="PAC"/>
    <property type="match status" value="1"/>
</dbReference>
<dbReference type="InterPro" id="IPR000160">
    <property type="entry name" value="GGDEF_dom"/>
</dbReference>
<dbReference type="PANTHER" id="PTHR44757">
    <property type="entry name" value="DIGUANYLATE CYCLASE DGCP"/>
    <property type="match status" value="1"/>
</dbReference>
<dbReference type="FunFam" id="3.20.20.450:FF:000001">
    <property type="entry name" value="Cyclic di-GMP phosphodiesterase yahA"/>
    <property type="match status" value="1"/>
</dbReference>
<accession>A0A4S4B4V6</accession>
<dbReference type="NCBIfam" id="TIGR00229">
    <property type="entry name" value="sensory_box"/>
    <property type="match status" value="2"/>
</dbReference>
<dbReference type="Gene3D" id="3.20.20.450">
    <property type="entry name" value="EAL domain"/>
    <property type="match status" value="1"/>
</dbReference>
<dbReference type="InterPro" id="IPR052155">
    <property type="entry name" value="Biofilm_reg_signaling"/>
</dbReference>
<dbReference type="SUPFAM" id="SSF141868">
    <property type="entry name" value="EAL domain-like"/>
    <property type="match status" value="1"/>
</dbReference>
<dbReference type="CDD" id="cd01949">
    <property type="entry name" value="GGDEF"/>
    <property type="match status" value="1"/>
</dbReference>
<evidence type="ECO:0000259" key="3">
    <source>
        <dbReference type="PROSITE" id="PS50113"/>
    </source>
</evidence>
<evidence type="ECO:0000256" key="1">
    <source>
        <dbReference type="ARBA" id="ARBA00051114"/>
    </source>
</evidence>
<dbReference type="PROSITE" id="PS50113">
    <property type="entry name" value="PAC"/>
    <property type="match status" value="1"/>
</dbReference>
<dbReference type="SMART" id="SM00052">
    <property type="entry name" value="EAL"/>
    <property type="match status" value="1"/>
</dbReference>
<dbReference type="SMART" id="SM00267">
    <property type="entry name" value="GGDEF"/>
    <property type="match status" value="1"/>
</dbReference>
<dbReference type="SUPFAM" id="SSF55073">
    <property type="entry name" value="Nucleotide cyclase"/>
    <property type="match status" value="1"/>
</dbReference>
<comment type="catalytic activity">
    <reaction evidence="1">
        <text>3',3'-c-di-GMP + H2O = 5'-phosphoguanylyl(3'-&gt;5')guanosine + H(+)</text>
        <dbReference type="Rhea" id="RHEA:24902"/>
        <dbReference type="ChEBI" id="CHEBI:15377"/>
        <dbReference type="ChEBI" id="CHEBI:15378"/>
        <dbReference type="ChEBI" id="CHEBI:58754"/>
        <dbReference type="ChEBI" id="CHEBI:58805"/>
        <dbReference type="EC" id="3.1.4.52"/>
    </reaction>
    <physiologicalReaction direction="left-to-right" evidence="1">
        <dbReference type="Rhea" id="RHEA:24903"/>
    </physiologicalReaction>
</comment>
<dbReference type="Pfam" id="PF00990">
    <property type="entry name" value="GGDEF"/>
    <property type="match status" value="1"/>
</dbReference>
<reference evidence="6 7" key="1">
    <citation type="submission" date="2019-04" db="EMBL/GenBank/DDBJ databases">
        <title>Azoarcus nasutitermitis sp. nov. isolated from termite nest.</title>
        <authorList>
            <person name="Lin S.-Y."/>
            <person name="Hameed A."/>
            <person name="Hsu Y.-H."/>
            <person name="Young C.-C."/>
        </authorList>
    </citation>
    <scope>NUCLEOTIDE SEQUENCE [LARGE SCALE GENOMIC DNA]</scope>
    <source>
        <strain evidence="6 7">CC-YHH838</strain>
    </source>
</reference>
<dbReference type="GO" id="GO:0071732">
    <property type="term" value="P:cellular response to nitric oxide"/>
    <property type="evidence" value="ECO:0007669"/>
    <property type="project" value="UniProtKB-ARBA"/>
</dbReference>
<dbReference type="Proteomes" id="UP000308430">
    <property type="component" value="Unassembled WGS sequence"/>
</dbReference>
<dbReference type="PROSITE" id="PS50112">
    <property type="entry name" value="PAS"/>
    <property type="match status" value="2"/>
</dbReference>
<dbReference type="InterPro" id="IPR000014">
    <property type="entry name" value="PAS"/>
</dbReference>
<evidence type="ECO:0000259" key="4">
    <source>
        <dbReference type="PROSITE" id="PS50883"/>
    </source>
</evidence>
<evidence type="ECO:0000259" key="5">
    <source>
        <dbReference type="PROSITE" id="PS50887"/>
    </source>
</evidence>
<dbReference type="EMBL" id="SSOC01000003">
    <property type="protein sequence ID" value="THF65964.1"/>
    <property type="molecule type" value="Genomic_DNA"/>
</dbReference>
<dbReference type="OrthoDB" id="9813903at2"/>
<dbReference type="GO" id="GO:0006355">
    <property type="term" value="P:regulation of DNA-templated transcription"/>
    <property type="evidence" value="ECO:0007669"/>
    <property type="project" value="InterPro"/>
</dbReference>
<keyword evidence="7" id="KW-1185">Reference proteome</keyword>
<dbReference type="FunFam" id="3.30.70.270:FF:000001">
    <property type="entry name" value="Diguanylate cyclase domain protein"/>
    <property type="match status" value="1"/>
</dbReference>
<dbReference type="InterPro" id="IPR029787">
    <property type="entry name" value="Nucleotide_cyclase"/>
</dbReference>
<dbReference type="CDD" id="cd01948">
    <property type="entry name" value="EAL"/>
    <property type="match status" value="1"/>
</dbReference>
<dbReference type="InterPro" id="IPR035919">
    <property type="entry name" value="EAL_sf"/>
</dbReference>
<dbReference type="InterPro" id="IPR043128">
    <property type="entry name" value="Rev_trsase/Diguanyl_cyclase"/>
</dbReference>
<dbReference type="InterPro" id="IPR001633">
    <property type="entry name" value="EAL_dom"/>
</dbReference>
<evidence type="ECO:0000313" key="7">
    <source>
        <dbReference type="Proteomes" id="UP000308430"/>
    </source>
</evidence>
<sequence>MLIDVDGNVVFSLHDGPELGVNLFDAPYRNSGLAVGFRQVMTFLHVDLTRFTPHGTVPGDMAAFAIAPILRNGRAIGALALQVNLSTLMHVVADRSGLGQSGETVLGFEEGEEIHYIVSQAPHYTTPVFMRASEAGASAPMRRALAGKQGGGVALDLRGVEVAASWHFLPALGWGMVVKTDTWEAFAPLHNRQRITMLAFLGFLLLSSAAALIVGRRFVRSEAIIADQEARYRAMFDNMNDGVALYRPTADGQEFQILDVNPAAERIVGQARGELLGKRSRDAFPGLQDAGIFDAFLRVSRSGRNESVSLATYHDTHARLWVENDVIRLPGGEILSVFQDITARKQAEEALLLYARIFEHSGEAIMVTDHDNRIVAINPAFTRQTGYRLEDIAGQDPRILASGRTPRETYHALWQALGESGYWQGEMWDQNRAGHIYPKWAAISVIRDPDGQISNYIASFTDISERKAAEQRIEHLAHHDSLTGLFNRYNLEIRLAQSVLAARREHIRLAVMFIDLDRFKIINDTLGHHTGDLLLVEVAARLRQCVRESDIVARLGGDEFVVVLTRLLDAGDASAVAAKILETLGTPYEINGDRLHTSPSIGISVYPEDGDDAGTLMRNADAAMYHAKEQGRNNLQYFTSALNAAAAERLTLERELRIAVEERQFELHYQPQYAAGADPRERPCGVEALVRWRHPQKGLVPPVRFIPVAEETGLIGVIGDWVLDCACRDFAAWKAAGIAPRRVAVNLSAHQLRNPALVDNVGAVLARHGLRQGELELEITESVAMSDPAGAIEKLQALRALGVDLAIDDFGTGYSSLVYLKRLPIQVLKLDREFVRDIESDANDAAISVATLTLAHSLGLQVVAEGVETEAQRDFLVSHGCDMLQGYLLGRPEPAAVLEQRWRAQD</sequence>
<feature type="domain" description="GGDEF" evidence="5">
    <location>
        <begin position="507"/>
        <end position="640"/>
    </location>
</feature>
<organism evidence="6 7">
    <name type="scientific">Pseudothauera nasutitermitis</name>
    <dbReference type="NCBI Taxonomy" id="2565930"/>
    <lineage>
        <taxon>Bacteria</taxon>
        <taxon>Pseudomonadati</taxon>
        <taxon>Pseudomonadota</taxon>
        <taxon>Betaproteobacteria</taxon>
        <taxon>Rhodocyclales</taxon>
        <taxon>Zoogloeaceae</taxon>
        <taxon>Pseudothauera</taxon>
    </lineage>
</organism>
<evidence type="ECO:0000313" key="6">
    <source>
        <dbReference type="EMBL" id="THF65964.1"/>
    </source>
</evidence>
<dbReference type="InterPro" id="IPR013767">
    <property type="entry name" value="PAS_fold"/>
</dbReference>
<dbReference type="Pfam" id="PF00563">
    <property type="entry name" value="EAL"/>
    <property type="match status" value="1"/>
</dbReference>
<dbReference type="PROSITE" id="PS50887">
    <property type="entry name" value="GGDEF"/>
    <property type="match status" value="1"/>
</dbReference>
<dbReference type="SUPFAM" id="SSF55785">
    <property type="entry name" value="PYP-like sensor domain (PAS domain)"/>
    <property type="match status" value="2"/>
</dbReference>
<dbReference type="CDD" id="cd00130">
    <property type="entry name" value="PAS"/>
    <property type="match status" value="2"/>
</dbReference>
<dbReference type="InterPro" id="IPR035965">
    <property type="entry name" value="PAS-like_dom_sf"/>
</dbReference>
<feature type="domain" description="PAS" evidence="2">
    <location>
        <begin position="350"/>
        <end position="395"/>
    </location>
</feature>
<feature type="domain" description="EAL" evidence="4">
    <location>
        <begin position="649"/>
        <end position="906"/>
    </location>
</feature>
<protein>
    <submittedName>
        <fullName evidence="6">EAL domain-containing protein</fullName>
    </submittedName>
</protein>
<name>A0A4S4B4V6_9RHOO</name>
<gene>
    <name evidence="6" type="ORF">E6C76_08865</name>
</gene>
<dbReference type="InterPro" id="IPR000700">
    <property type="entry name" value="PAS-assoc_C"/>
</dbReference>
<dbReference type="PROSITE" id="PS50883">
    <property type="entry name" value="EAL"/>
    <property type="match status" value="1"/>
</dbReference>
<dbReference type="GO" id="GO:0071111">
    <property type="term" value="F:cyclic-guanylate-specific phosphodiesterase activity"/>
    <property type="evidence" value="ECO:0007669"/>
    <property type="project" value="UniProtKB-EC"/>
</dbReference>
<dbReference type="InterPro" id="IPR001610">
    <property type="entry name" value="PAC"/>
</dbReference>
<proteinExistence type="predicted"/>
<dbReference type="Pfam" id="PF00989">
    <property type="entry name" value="PAS"/>
    <property type="match status" value="1"/>
</dbReference>
<feature type="domain" description="PAC" evidence="3">
    <location>
        <begin position="423"/>
        <end position="475"/>
    </location>
</feature>
<dbReference type="Pfam" id="PF13188">
    <property type="entry name" value="PAS_8"/>
    <property type="match status" value="1"/>
</dbReference>
<dbReference type="Gene3D" id="3.30.450.20">
    <property type="entry name" value="PAS domain"/>
    <property type="match status" value="2"/>
</dbReference>
<evidence type="ECO:0000259" key="2">
    <source>
        <dbReference type="PROSITE" id="PS50112"/>
    </source>
</evidence>
<feature type="domain" description="PAS" evidence="2">
    <location>
        <begin position="228"/>
        <end position="278"/>
    </location>
</feature>
<dbReference type="AlphaFoldDB" id="A0A4S4B4V6"/>
<dbReference type="NCBIfam" id="TIGR00254">
    <property type="entry name" value="GGDEF"/>
    <property type="match status" value="1"/>
</dbReference>